<gene>
    <name evidence="1" type="ORF">JHL16_26880</name>
</gene>
<keyword evidence="2" id="KW-1185">Reference proteome</keyword>
<sequence length="154" mass="17295">MNKIAPLNRVMRPASSIFALLLLAAGYIADLPGAQADTCRFTTCGARERMFGTKPLYREPGIGGNRSPNDIYNQQNQQRFKPGIKAEPFDMGSPIDPTRPLVKKQKTQTVDTDSPQARTEHSRWCRQHYRSYVGASDTYTTYDGRTLSCDSPYN</sequence>
<reference evidence="1" key="1">
    <citation type="submission" date="2021-01" db="EMBL/GenBank/DDBJ databases">
        <authorList>
            <person name="Sun Q."/>
        </authorList>
    </citation>
    <scope>NUCLEOTIDE SEQUENCE</scope>
    <source>
        <strain evidence="1">YIM B02566</strain>
    </source>
</reference>
<comment type="caution">
    <text evidence="1">The sequence shown here is derived from an EMBL/GenBank/DDBJ whole genome shotgun (WGS) entry which is preliminary data.</text>
</comment>
<accession>A0ACC5RBP7</accession>
<dbReference type="EMBL" id="JAENHL010000008">
    <property type="protein sequence ID" value="MBK1870019.1"/>
    <property type="molecule type" value="Genomic_DNA"/>
</dbReference>
<evidence type="ECO:0000313" key="1">
    <source>
        <dbReference type="EMBL" id="MBK1870019.1"/>
    </source>
</evidence>
<proteinExistence type="predicted"/>
<organism evidence="1 2">
    <name type="scientific">Taklimakanibacter albus</name>
    <dbReference type="NCBI Taxonomy" id="2800327"/>
    <lineage>
        <taxon>Bacteria</taxon>
        <taxon>Pseudomonadati</taxon>
        <taxon>Pseudomonadota</taxon>
        <taxon>Alphaproteobacteria</taxon>
        <taxon>Hyphomicrobiales</taxon>
        <taxon>Aestuariivirgaceae</taxon>
        <taxon>Taklimakanibacter</taxon>
    </lineage>
</organism>
<protein>
    <submittedName>
        <fullName evidence="1">BA14K family protein</fullName>
    </submittedName>
</protein>
<name>A0ACC5RBP7_9HYPH</name>
<dbReference type="Proteomes" id="UP000616151">
    <property type="component" value="Unassembled WGS sequence"/>
</dbReference>
<evidence type="ECO:0000313" key="2">
    <source>
        <dbReference type="Proteomes" id="UP000616151"/>
    </source>
</evidence>